<dbReference type="GeneID" id="78558079"/>
<reference evidence="2 3" key="1">
    <citation type="submission" date="2021-06" db="EMBL/GenBank/DDBJ databases">
        <title>Microbial metabolic specificity influences pelagic lipid remineralization.</title>
        <authorList>
            <person name="Behrendt L."/>
            <person name="Hunter J.E."/>
            <person name="Alcolombri U."/>
            <person name="Smriga S."/>
            <person name="Mincer T."/>
            <person name="Lowenstein D.P."/>
            <person name="Peaudecerf F.J."/>
            <person name="Fernandez V.I."/>
            <person name="Fredricks H."/>
            <person name="Almblad H."/>
            <person name="Harrison J.J."/>
            <person name="Stocker R."/>
            <person name="Van Mooy B.A.S."/>
        </authorList>
    </citation>
    <scope>NUCLEOTIDE SEQUENCE [LARGE SCALE GENOMIC DNA]</scope>
    <source>
        <strain evidence="2 3">HP15-B</strain>
    </source>
</reference>
<gene>
    <name evidence="2" type="ORF">KQ249_01485</name>
</gene>
<evidence type="ECO:0000259" key="1">
    <source>
        <dbReference type="SMART" id="SM00953"/>
    </source>
</evidence>
<keyword evidence="3" id="KW-1185">Reference proteome</keyword>
<dbReference type="Proteomes" id="UP000683442">
    <property type="component" value="Chromosome"/>
</dbReference>
<dbReference type="InterPro" id="IPR014914">
    <property type="entry name" value="RES_dom"/>
</dbReference>
<accession>A0ABX8IJ19</accession>
<protein>
    <submittedName>
        <fullName evidence="2">RES family NAD+ phosphorylase</fullName>
    </submittedName>
</protein>
<organism evidence="2 3">
    <name type="scientific">Marinobacter adhaerens</name>
    <dbReference type="NCBI Taxonomy" id="1033846"/>
    <lineage>
        <taxon>Bacteria</taxon>
        <taxon>Pseudomonadati</taxon>
        <taxon>Pseudomonadota</taxon>
        <taxon>Gammaproteobacteria</taxon>
        <taxon>Pseudomonadales</taxon>
        <taxon>Marinobacteraceae</taxon>
        <taxon>Marinobacter</taxon>
    </lineage>
</organism>
<sequence length="251" mass="28505">MGFNSWRDFQDFEREVKLENRFVHSPLVSEFLANIKRTLPPRERSLAKESILYRAQIGHDEHELEGGPEITGYAAQRMKPIPNKGKEGRGNPKGISYLYLSNDENTALAELRPHLGQRLSSAQFEIQKNLRLVDCYSVPHHYSHVECIFNPPVSQEDIGNAVWSMINEAFTKPVTNADDASDYVPTQILAEFFKSQGYDGVCFKSSMGGGHNFILFQLDAAEVVTCTVMETKLVSFEFSECANRYYVQKKP</sequence>
<evidence type="ECO:0000313" key="2">
    <source>
        <dbReference type="EMBL" id="QWV13321.1"/>
    </source>
</evidence>
<dbReference type="SMART" id="SM00953">
    <property type="entry name" value="RES"/>
    <property type="match status" value="1"/>
</dbReference>
<evidence type="ECO:0000313" key="3">
    <source>
        <dbReference type="Proteomes" id="UP000683442"/>
    </source>
</evidence>
<dbReference type="EMBL" id="CP076686">
    <property type="protein sequence ID" value="QWV13321.1"/>
    <property type="molecule type" value="Genomic_DNA"/>
</dbReference>
<proteinExistence type="predicted"/>
<name>A0ABX8IJ19_9GAMM</name>
<dbReference type="Pfam" id="PF08808">
    <property type="entry name" value="RES"/>
    <property type="match status" value="1"/>
</dbReference>
<feature type="domain" description="RES" evidence="1">
    <location>
        <begin position="75"/>
        <end position="230"/>
    </location>
</feature>
<dbReference type="RefSeq" id="WP_041645810.1">
    <property type="nucleotide sequence ID" value="NZ_CP076686.1"/>
</dbReference>